<gene>
    <name evidence="2" type="ORF">KC19_8G019900</name>
</gene>
<evidence type="ECO:0000313" key="2">
    <source>
        <dbReference type="EMBL" id="KAG0563298.1"/>
    </source>
</evidence>
<feature type="region of interest" description="Disordered" evidence="1">
    <location>
        <begin position="71"/>
        <end position="96"/>
    </location>
</feature>
<name>A0A8T0GZT8_CERPU</name>
<feature type="compositionally biased region" description="Pro residues" evidence="1">
    <location>
        <begin position="77"/>
        <end position="87"/>
    </location>
</feature>
<evidence type="ECO:0000313" key="3">
    <source>
        <dbReference type="Proteomes" id="UP000822688"/>
    </source>
</evidence>
<keyword evidence="3" id="KW-1185">Reference proteome</keyword>
<dbReference type="EMBL" id="CM026429">
    <property type="protein sequence ID" value="KAG0563298.1"/>
    <property type="molecule type" value="Genomic_DNA"/>
</dbReference>
<dbReference type="AlphaFoldDB" id="A0A8T0GZT8"/>
<feature type="compositionally biased region" description="Low complexity" evidence="1">
    <location>
        <begin position="186"/>
        <end position="205"/>
    </location>
</feature>
<evidence type="ECO:0000256" key="1">
    <source>
        <dbReference type="SAM" id="MobiDB-lite"/>
    </source>
</evidence>
<dbReference type="Proteomes" id="UP000822688">
    <property type="component" value="Chromosome 8"/>
</dbReference>
<proteinExistence type="predicted"/>
<comment type="caution">
    <text evidence="2">The sequence shown here is derived from an EMBL/GenBank/DDBJ whole genome shotgun (WGS) entry which is preliminary data.</text>
</comment>
<protein>
    <submittedName>
        <fullName evidence="2">Uncharacterized protein</fullName>
    </submittedName>
</protein>
<reference evidence="2" key="1">
    <citation type="submission" date="2020-06" db="EMBL/GenBank/DDBJ databases">
        <title>WGS assembly of Ceratodon purpureus strain R40.</title>
        <authorList>
            <person name="Carey S.B."/>
            <person name="Jenkins J."/>
            <person name="Shu S."/>
            <person name="Lovell J.T."/>
            <person name="Sreedasyam A."/>
            <person name="Maumus F."/>
            <person name="Tiley G.P."/>
            <person name="Fernandez-Pozo N."/>
            <person name="Barry K."/>
            <person name="Chen C."/>
            <person name="Wang M."/>
            <person name="Lipzen A."/>
            <person name="Daum C."/>
            <person name="Saski C.A."/>
            <person name="Payton A.C."/>
            <person name="Mcbreen J.C."/>
            <person name="Conrad R.E."/>
            <person name="Kollar L.M."/>
            <person name="Olsson S."/>
            <person name="Huttunen S."/>
            <person name="Landis J.B."/>
            <person name="Wickett N.J."/>
            <person name="Johnson M.G."/>
            <person name="Rensing S.A."/>
            <person name="Grimwood J."/>
            <person name="Schmutz J."/>
            <person name="Mcdaniel S.F."/>
        </authorList>
    </citation>
    <scope>NUCLEOTIDE SEQUENCE</scope>
    <source>
        <strain evidence="2">R40</strain>
    </source>
</reference>
<dbReference type="OrthoDB" id="1936718at2759"/>
<accession>A0A8T0GZT8</accession>
<organism evidence="2 3">
    <name type="scientific">Ceratodon purpureus</name>
    <name type="common">Fire moss</name>
    <name type="synonym">Dicranum purpureum</name>
    <dbReference type="NCBI Taxonomy" id="3225"/>
    <lineage>
        <taxon>Eukaryota</taxon>
        <taxon>Viridiplantae</taxon>
        <taxon>Streptophyta</taxon>
        <taxon>Embryophyta</taxon>
        <taxon>Bryophyta</taxon>
        <taxon>Bryophytina</taxon>
        <taxon>Bryopsida</taxon>
        <taxon>Dicranidae</taxon>
        <taxon>Pseudoditrichales</taxon>
        <taxon>Ditrichaceae</taxon>
        <taxon>Ceratodon</taxon>
    </lineage>
</organism>
<feature type="compositionally biased region" description="Low complexity" evidence="1">
    <location>
        <begin position="35"/>
        <end position="48"/>
    </location>
</feature>
<feature type="region of interest" description="Disordered" evidence="1">
    <location>
        <begin position="29"/>
        <end position="51"/>
    </location>
</feature>
<sequence length="312" mass="33042">MSVWSTTAKRKEPEETVVELLRNVSLSPPKRVRVSDSWTPTNSWSTPSFEPQVEVQLTPSQVDVLFYDQVSKLSSPPSSPSPPPPSPVVTANGGSGTDEKAIILYKGVSPPLFPGGPPTGSPEPPFIVDTSGALAACKGTGNNGSNVDAGHASSALNNSSSDAHLWTGLFEALDLHGNRPLLPTRRLQRTSSCSSLPQFSSSMDDSSMEESDPQPSTSQLALIPYSPPPFPLTAANGVQISSDTATDFPGADLNEEMADDVDAMDVMEESMPGDGVATESGTQFGSPIPFGSAQWEPCDMFKAPYSKVMWSH</sequence>
<feature type="region of interest" description="Disordered" evidence="1">
    <location>
        <begin position="186"/>
        <end position="226"/>
    </location>
</feature>